<evidence type="ECO:0000313" key="2">
    <source>
        <dbReference type="EMBL" id="OGK16620.1"/>
    </source>
</evidence>
<dbReference type="GO" id="GO:0003824">
    <property type="term" value="F:catalytic activity"/>
    <property type="evidence" value="ECO:0007669"/>
    <property type="project" value="InterPro"/>
</dbReference>
<dbReference type="PANTHER" id="PTHR14859:SF1">
    <property type="entry name" value="PGAP2-INTERACTING PROTEIN"/>
    <property type="match status" value="1"/>
</dbReference>
<accession>A0A1F7GCG3</accession>
<dbReference type="EMBL" id="MFZF01000014">
    <property type="protein sequence ID" value="OGK16620.1"/>
    <property type="molecule type" value="Genomic_DNA"/>
</dbReference>
<dbReference type="PANTHER" id="PTHR14859">
    <property type="entry name" value="CALCOFLUOR WHITE HYPERSENSITIVE PROTEIN PRECURSOR"/>
    <property type="match status" value="1"/>
</dbReference>
<dbReference type="GO" id="GO:0016020">
    <property type="term" value="C:membrane"/>
    <property type="evidence" value="ECO:0007669"/>
    <property type="project" value="GOC"/>
</dbReference>
<reference evidence="2 3" key="1">
    <citation type="journal article" date="2016" name="Nat. Commun.">
        <title>Thousands of microbial genomes shed light on interconnected biogeochemical processes in an aquifer system.</title>
        <authorList>
            <person name="Anantharaman K."/>
            <person name="Brown C.T."/>
            <person name="Hug L.A."/>
            <person name="Sharon I."/>
            <person name="Castelle C.J."/>
            <person name="Probst A.J."/>
            <person name="Thomas B.C."/>
            <person name="Singh A."/>
            <person name="Wilkins M.J."/>
            <person name="Karaoz U."/>
            <person name="Brodie E.L."/>
            <person name="Williams K.H."/>
            <person name="Hubbard S.S."/>
            <person name="Banfield J.F."/>
        </authorList>
    </citation>
    <scope>NUCLEOTIDE SEQUENCE [LARGE SCALE GENOMIC DNA]</scope>
</reference>
<proteinExistence type="predicted"/>
<sequence length="239" mass="27997">MQLKLLTYNLFFNKALEKIDEVVTSQKPDIVLLQEFQTSSVGFTPIEKLGYKLANYSNSFLKHGTTFGVATFYNPGKLVVRKSYSIDLPRSIYELFLILFYGGNKPRTVLKTDFELKTSKKKFTVYNIHLSWFNTNSLRIKQLKEVFKTIGTDGSPILVGGDFNYPYGRRKFELFIKEYNLHEATNTILYTFEKRFLKFIKLRWKLDYILYHNIDTITTSRINITNSDHYPIIAEFALI</sequence>
<organism evidence="2 3">
    <name type="scientific">Candidatus Roizmanbacteria bacterium RIFCSPHIGHO2_01_FULL_39_12b</name>
    <dbReference type="NCBI Taxonomy" id="1802030"/>
    <lineage>
        <taxon>Bacteria</taxon>
        <taxon>Candidatus Roizmaniibacteriota</taxon>
    </lineage>
</organism>
<dbReference type="InterPro" id="IPR051916">
    <property type="entry name" value="GPI-anchor_lipid_remodeler"/>
</dbReference>
<dbReference type="Gene3D" id="3.60.10.10">
    <property type="entry name" value="Endonuclease/exonuclease/phosphatase"/>
    <property type="match status" value="1"/>
</dbReference>
<dbReference type="GO" id="GO:0006506">
    <property type="term" value="P:GPI anchor biosynthetic process"/>
    <property type="evidence" value="ECO:0007669"/>
    <property type="project" value="TreeGrafter"/>
</dbReference>
<feature type="domain" description="Endonuclease/exonuclease/phosphatase" evidence="1">
    <location>
        <begin position="6"/>
        <end position="229"/>
    </location>
</feature>
<dbReference type="Proteomes" id="UP000178372">
    <property type="component" value="Unassembled WGS sequence"/>
</dbReference>
<dbReference type="InterPro" id="IPR036691">
    <property type="entry name" value="Endo/exonu/phosph_ase_sf"/>
</dbReference>
<gene>
    <name evidence="2" type="ORF">A2690_03325</name>
</gene>
<dbReference type="Pfam" id="PF03372">
    <property type="entry name" value="Exo_endo_phos"/>
    <property type="match status" value="1"/>
</dbReference>
<protein>
    <recommendedName>
        <fullName evidence="1">Endonuclease/exonuclease/phosphatase domain-containing protein</fullName>
    </recommendedName>
</protein>
<dbReference type="AlphaFoldDB" id="A0A1F7GCG3"/>
<evidence type="ECO:0000313" key="3">
    <source>
        <dbReference type="Proteomes" id="UP000178372"/>
    </source>
</evidence>
<comment type="caution">
    <text evidence="2">The sequence shown here is derived from an EMBL/GenBank/DDBJ whole genome shotgun (WGS) entry which is preliminary data.</text>
</comment>
<dbReference type="SUPFAM" id="SSF56219">
    <property type="entry name" value="DNase I-like"/>
    <property type="match status" value="1"/>
</dbReference>
<dbReference type="InterPro" id="IPR005135">
    <property type="entry name" value="Endo/exonuclease/phosphatase"/>
</dbReference>
<evidence type="ECO:0000259" key="1">
    <source>
        <dbReference type="Pfam" id="PF03372"/>
    </source>
</evidence>
<name>A0A1F7GCG3_9BACT</name>